<organism evidence="1 2">
    <name type="scientific">Persicobacter diffluens</name>
    <dbReference type="NCBI Taxonomy" id="981"/>
    <lineage>
        <taxon>Bacteria</taxon>
        <taxon>Pseudomonadati</taxon>
        <taxon>Bacteroidota</taxon>
        <taxon>Cytophagia</taxon>
        <taxon>Cytophagales</taxon>
        <taxon>Persicobacteraceae</taxon>
        <taxon>Persicobacter</taxon>
    </lineage>
</organism>
<proteinExistence type="predicted"/>
<evidence type="ECO:0000313" key="2">
    <source>
        <dbReference type="Proteomes" id="UP001310022"/>
    </source>
</evidence>
<reference evidence="1 2" key="1">
    <citation type="submission" date="2021-12" db="EMBL/GenBank/DDBJ databases">
        <title>Genome sequencing of bacteria with rrn-lacking chromosome and rrn-plasmid.</title>
        <authorList>
            <person name="Anda M."/>
            <person name="Iwasaki W."/>
        </authorList>
    </citation>
    <scope>NUCLEOTIDE SEQUENCE [LARGE SCALE GENOMIC DNA]</scope>
    <source>
        <strain evidence="1 2">NBRC 15940</strain>
    </source>
</reference>
<sequence length="305" mass="35857">MKTDPFIPAEAELEALFQMKRAEFIGALAQDFLVFMDAEENEFNSFSHILESFNNKIWPEYNAPLLESQEGAKVRRNQFLTTLFHNLSRLLSAYKAEIKWTGLLKRGLPDLQKNYQEQHERLQNCDYLTEWLEEKDTVKWITLLAKFTVLKELRDNPKIETYQPFLQHLQDLGQQEMVQAIRQINSPDEAKRTDEELENSCGATTEIPVVAHLMHYFSFHEAIRSEAREQFDQTDLARFLSITYNLKTNKSGYNDALYKALKAGPPFFGKSPKTIMEYFTRYLEPKINKYHPELRKKIKGTYQHE</sequence>
<protein>
    <submittedName>
        <fullName evidence="1">Uncharacterized protein</fullName>
    </submittedName>
</protein>
<dbReference type="Proteomes" id="UP001310022">
    <property type="component" value="Unassembled WGS sequence"/>
</dbReference>
<gene>
    <name evidence="1" type="ORF">PEDI_17240</name>
</gene>
<accession>A0AAN4VYM0</accession>
<name>A0AAN4VYM0_9BACT</name>
<dbReference type="EMBL" id="BQKE01000001">
    <property type="protein sequence ID" value="GJM61172.1"/>
    <property type="molecule type" value="Genomic_DNA"/>
</dbReference>
<dbReference type="RefSeq" id="WP_338236768.1">
    <property type="nucleotide sequence ID" value="NZ_BQKE01000001.1"/>
</dbReference>
<comment type="caution">
    <text evidence="1">The sequence shown here is derived from an EMBL/GenBank/DDBJ whole genome shotgun (WGS) entry which is preliminary data.</text>
</comment>
<dbReference type="AlphaFoldDB" id="A0AAN4VYM0"/>
<keyword evidence="2" id="KW-1185">Reference proteome</keyword>
<evidence type="ECO:0000313" key="1">
    <source>
        <dbReference type="EMBL" id="GJM61172.1"/>
    </source>
</evidence>